<dbReference type="Pfam" id="PF02912">
    <property type="entry name" value="Phe_tRNA-synt_N"/>
    <property type="match status" value="1"/>
</dbReference>
<dbReference type="InterPro" id="IPR010978">
    <property type="entry name" value="tRNA-bd_arm"/>
</dbReference>
<evidence type="ECO:0000259" key="1">
    <source>
        <dbReference type="Pfam" id="PF02912"/>
    </source>
</evidence>
<gene>
    <name evidence="2" type="ORF">METZ01_LOCUS442776</name>
</gene>
<feature type="non-terminal residue" evidence="2">
    <location>
        <position position="67"/>
    </location>
</feature>
<dbReference type="EMBL" id="UINC01180626">
    <property type="protein sequence ID" value="SVD89922.1"/>
    <property type="molecule type" value="Genomic_DNA"/>
</dbReference>
<organism evidence="2">
    <name type="scientific">marine metagenome</name>
    <dbReference type="NCBI Taxonomy" id="408172"/>
    <lineage>
        <taxon>unclassified sequences</taxon>
        <taxon>metagenomes</taxon>
        <taxon>ecological metagenomes</taxon>
    </lineage>
</organism>
<sequence>MVNDSEKIEKEILRDLSLAKSLEELQKIRVSELGKKGRITLLMKELSGLEPQVRKLRGEALNNLRTK</sequence>
<proteinExistence type="predicted"/>
<accession>A0A382Z332</accession>
<dbReference type="AlphaFoldDB" id="A0A382Z332"/>
<dbReference type="GO" id="GO:0005524">
    <property type="term" value="F:ATP binding"/>
    <property type="evidence" value="ECO:0007669"/>
    <property type="project" value="InterPro"/>
</dbReference>
<dbReference type="GO" id="GO:0004826">
    <property type="term" value="F:phenylalanine-tRNA ligase activity"/>
    <property type="evidence" value="ECO:0007669"/>
    <property type="project" value="InterPro"/>
</dbReference>
<dbReference type="SUPFAM" id="SSF46589">
    <property type="entry name" value="tRNA-binding arm"/>
    <property type="match status" value="1"/>
</dbReference>
<dbReference type="GO" id="GO:0006432">
    <property type="term" value="P:phenylalanyl-tRNA aminoacylation"/>
    <property type="evidence" value="ECO:0007669"/>
    <property type="project" value="InterPro"/>
</dbReference>
<dbReference type="GO" id="GO:0005737">
    <property type="term" value="C:cytoplasm"/>
    <property type="evidence" value="ECO:0007669"/>
    <property type="project" value="InterPro"/>
</dbReference>
<feature type="domain" description="Phenylalanine-tRNA ligase class II N-terminal" evidence="1">
    <location>
        <begin position="20"/>
        <end position="66"/>
    </location>
</feature>
<name>A0A382Z332_9ZZZZ</name>
<protein>
    <recommendedName>
        <fullName evidence="1">Phenylalanine-tRNA ligase class II N-terminal domain-containing protein</fullName>
    </recommendedName>
</protein>
<evidence type="ECO:0000313" key="2">
    <source>
        <dbReference type="EMBL" id="SVD89922.1"/>
    </source>
</evidence>
<dbReference type="InterPro" id="IPR004188">
    <property type="entry name" value="Phe-tRNA_ligase_II_N"/>
</dbReference>
<reference evidence="2" key="1">
    <citation type="submission" date="2018-05" db="EMBL/GenBank/DDBJ databases">
        <authorList>
            <person name="Lanie J.A."/>
            <person name="Ng W.-L."/>
            <person name="Kazmierczak K.M."/>
            <person name="Andrzejewski T.M."/>
            <person name="Davidsen T.M."/>
            <person name="Wayne K.J."/>
            <person name="Tettelin H."/>
            <person name="Glass J.I."/>
            <person name="Rusch D."/>
            <person name="Podicherti R."/>
            <person name="Tsui H.-C.T."/>
            <person name="Winkler M.E."/>
        </authorList>
    </citation>
    <scope>NUCLEOTIDE SEQUENCE</scope>
</reference>